<dbReference type="EMBL" id="JBGFUD010012136">
    <property type="protein sequence ID" value="MFH4983398.1"/>
    <property type="molecule type" value="Genomic_DNA"/>
</dbReference>
<feature type="region of interest" description="Disordered" evidence="10">
    <location>
        <begin position="122"/>
        <end position="177"/>
    </location>
</feature>
<dbReference type="InterPro" id="IPR011009">
    <property type="entry name" value="Kinase-like_dom_sf"/>
</dbReference>
<dbReference type="EC" id="2.7.11.1" evidence="1"/>
<keyword evidence="12" id="KW-1185">Reference proteome</keyword>
<feature type="binding site" evidence="9">
    <location>
        <position position="422"/>
    </location>
    <ligand>
        <name>ATP</name>
        <dbReference type="ChEBI" id="CHEBI:30616"/>
    </ligand>
</feature>
<proteinExistence type="predicted"/>
<dbReference type="FunFam" id="3.30.200.20:FF:000770">
    <property type="entry name" value="SRSF protein kinase 2"/>
    <property type="match status" value="1"/>
</dbReference>
<dbReference type="GO" id="GO:0005524">
    <property type="term" value="F:ATP binding"/>
    <property type="evidence" value="ECO:0007669"/>
    <property type="project" value="UniProtKB-UniRule"/>
</dbReference>
<dbReference type="GO" id="GO:0004674">
    <property type="term" value="F:protein serine/threonine kinase activity"/>
    <property type="evidence" value="ECO:0007669"/>
    <property type="project" value="UniProtKB-KW"/>
</dbReference>
<evidence type="ECO:0000313" key="11">
    <source>
        <dbReference type="EMBL" id="MFH4983398.1"/>
    </source>
</evidence>
<comment type="caution">
    <text evidence="11">The sequence shown here is derived from an EMBL/GenBank/DDBJ whole genome shotgun (WGS) entry which is preliminary data.</text>
</comment>
<evidence type="ECO:0000256" key="8">
    <source>
        <dbReference type="ARBA" id="ARBA00048679"/>
    </source>
</evidence>
<evidence type="ECO:0000256" key="3">
    <source>
        <dbReference type="ARBA" id="ARBA00022679"/>
    </source>
</evidence>
<protein>
    <recommendedName>
        <fullName evidence="1">non-specific serine/threonine protein kinase</fullName>
        <ecNumber evidence="1">2.7.11.1</ecNumber>
    </recommendedName>
</protein>
<dbReference type="InterPro" id="IPR051334">
    <property type="entry name" value="SRPK"/>
</dbReference>
<dbReference type="AlphaFoldDB" id="A0ABD6F152"/>
<keyword evidence="3" id="KW-0808">Transferase</keyword>
<evidence type="ECO:0000256" key="2">
    <source>
        <dbReference type="ARBA" id="ARBA00022527"/>
    </source>
</evidence>
<dbReference type="InterPro" id="IPR017441">
    <property type="entry name" value="Protein_kinase_ATP_BS"/>
</dbReference>
<dbReference type="Proteomes" id="UP001608902">
    <property type="component" value="Unassembled WGS sequence"/>
</dbReference>
<evidence type="ECO:0000256" key="10">
    <source>
        <dbReference type="SAM" id="MobiDB-lite"/>
    </source>
</evidence>
<feature type="compositionally biased region" description="Basic and acidic residues" evidence="10">
    <location>
        <begin position="145"/>
        <end position="166"/>
    </location>
</feature>
<sequence>MFVVVFCQWVNRMKAIKDHQQIVEVSFDLAASRPMFSSVDFSIEIRGAQRESVTYRTVSLRSRKNGTTRALFPSWLKKLRGRLGSAEVKRRKRILRAILKSLPYESDEWMNSFFNGIYVTEEGNSSDESQEDKSTSGASEFGEDSFEKDSLDTLGSLRERISKPNEESSSDTQIPDEHMVKLTQDYEREILSPTESVYSSCDSCQFDENYRLAVSTLSYSLPQPPSFSYPGNHFTGLFFSTPPQQLGLEELVEDRNVGVRNINGEPEVNTTGDAVKQKKQKKNVNNGFDASNTAKQSVSAAETKVTAGGSAEVQLSKRQDDEGLPVVEEVSKPVIGSPSACSGSVCDEDDPVRDMIAEEEVLGSDNEEQEDPKDYRKGGYHPVSIGDIFNGRYHVIRKLGWGHFSTVWLCWDTSKMRFVAMKIVKSADHYTEAALDEIRVCF</sequence>
<comment type="catalytic activity">
    <reaction evidence="8">
        <text>L-seryl-[protein] + ATP = O-phospho-L-seryl-[protein] + ADP + H(+)</text>
        <dbReference type="Rhea" id="RHEA:17989"/>
        <dbReference type="Rhea" id="RHEA-COMP:9863"/>
        <dbReference type="Rhea" id="RHEA-COMP:11604"/>
        <dbReference type="ChEBI" id="CHEBI:15378"/>
        <dbReference type="ChEBI" id="CHEBI:29999"/>
        <dbReference type="ChEBI" id="CHEBI:30616"/>
        <dbReference type="ChEBI" id="CHEBI:83421"/>
        <dbReference type="ChEBI" id="CHEBI:456216"/>
        <dbReference type="EC" id="2.7.11.1"/>
    </reaction>
</comment>
<evidence type="ECO:0000313" key="12">
    <source>
        <dbReference type="Proteomes" id="UP001608902"/>
    </source>
</evidence>
<name>A0ABD6F152_9BILA</name>
<comment type="catalytic activity">
    <reaction evidence="7">
        <text>L-threonyl-[protein] + ATP = O-phospho-L-threonyl-[protein] + ADP + H(+)</text>
        <dbReference type="Rhea" id="RHEA:46608"/>
        <dbReference type="Rhea" id="RHEA-COMP:11060"/>
        <dbReference type="Rhea" id="RHEA-COMP:11605"/>
        <dbReference type="ChEBI" id="CHEBI:15378"/>
        <dbReference type="ChEBI" id="CHEBI:30013"/>
        <dbReference type="ChEBI" id="CHEBI:30616"/>
        <dbReference type="ChEBI" id="CHEBI:61977"/>
        <dbReference type="ChEBI" id="CHEBI:456216"/>
        <dbReference type="EC" id="2.7.11.1"/>
    </reaction>
</comment>
<evidence type="ECO:0000256" key="9">
    <source>
        <dbReference type="PROSITE-ProRule" id="PRU10141"/>
    </source>
</evidence>
<gene>
    <name evidence="11" type="ORF">AB6A40_010107</name>
</gene>
<dbReference type="Gene3D" id="3.30.200.20">
    <property type="entry name" value="Phosphorylase Kinase, domain 1"/>
    <property type="match status" value="1"/>
</dbReference>
<keyword evidence="5" id="KW-0418">Kinase</keyword>
<dbReference type="PANTHER" id="PTHR47634:SF9">
    <property type="entry name" value="PROTEIN KINASE DOMAIN-CONTAINING PROTEIN-RELATED"/>
    <property type="match status" value="1"/>
</dbReference>
<keyword evidence="2" id="KW-0723">Serine/threonine-protein kinase</keyword>
<reference evidence="11 12" key="1">
    <citation type="submission" date="2024-08" db="EMBL/GenBank/DDBJ databases">
        <title>Gnathostoma spinigerum genome.</title>
        <authorList>
            <person name="Gonzalez-Bertolin B."/>
            <person name="Monzon S."/>
            <person name="Zaballos A."/>
            <person name="Jimenez P."/>
            <person name="Dekumyoy P."/>
            <person name="Varona S."/>
            <person name="Cuesta I."/>
            <person name="Sumanam S."/>
            <person name="Adisakwattana P."/>
            <person name="Gasser R.B."/>
            <person name="Hernandez-Gonzalez A."/>
            <person name="Young N.D."/>
            <person name="Perteguer M.J."/>
        </authorList>
    </citation>
    <scope>NUCLEOTIDE SEQUENCE [LARGE SCALE GENOMIC DNA]</scope>
    <source>
        <strain evidence="11">AL3</strain>
        <tissue evidence="11">Liver</tissue>
    </source>
</reference>
<evidence type="ECO:0000256" key="4">
    <source>
        <dbReference type="ARBA" id="ARBA00022741"/>
    </source>
</evidence>
<evidence type="ECO:0000256" key="1">
    <source>
        <dbReference type="ARBA" id="ARBA00012513"/>
    </source>
</evidence>
<dbReference type="PROSITE" id="PS00107">
    <property type="entry name" value="PROTEIN_KINASE_ATP"/>
    <property type="match status" value="1"/>
</dbReference>
<organism evidence="11 12">
    <name type="scientific">Gnathostoma spinigerum</name>
    <dbReference type="NCBI Taxonomy" id="75299"/>
    <lineage>
        <taxon>Eukaryota</taxon>
        <taxon>Metazoa</taxon>
        <taxon>Ecdysozoa</taxon>
        <taxon>Nematoda</taxon>
        <taxon>Chromadorea</taxon>
        <taxon>Rhabditida</taxon>
        <taxon>Spirurina</taxon>
        <taxon>Gnathostomatomorpha</taxon>
        <taxon>Gnathostomatoidea</taxon>
        <taxon>Gnathostomatidae</taxon>
        <taxon>Gnathostoma</taxon>
    </lineage>
</organism>
<dbReference type="PANTHER" id="PTHR47634">
    <property type="entry name" value="PROTEIN KINASE DOMAIN-CONTAINING PROTEIN-RELATED"/>
    <property type="match status" value="1"/>
</dbReference>
<keyword evidence="4 9" id="KW-0547">Nucleotide-binding</keyword>
<keyword evidence="6 9" id="KW-0067">ATP-binding</keyword>
<dbReference type="SUPFAM" id="SSF56112">
    <property type="entry name" value="Protein kinase-like (PK-like)"/>
    <property type="match status" value="1"/>
</dbReference>
<evidence type="ECO:0000256" key="7">
    <source>
        <dbReference type="ARBA" id="ARBA00047899"/>
    </source>
</evidence>
<evidence type="ECO:0000256" key="6">
    <source>
        <dbReference type="ARBA" id="ARBA00022840"/>
    </source>
</evidence>
<evidence type="ECO:0000256" key="5">
    <source>
        <dbReference type="ARBA" id="ARBA00022777"/>
    </source>
</evidence>
<accession>A0ABD6F152</accession>